<evidence type="ECO:0000256" key="1">
    <source>
        <dbReference type="SAM" id="Coils"/>
    </source>
</evidence>
<keyword evidence="2" id="KW-0472">Membrane</keyword>
<keyword evidence="6" id="KW-1185">Reference proteome</keyword>
<dbReference type="RefSeq" id="WP_120192941.1">
    <property type="nucleotide sequence ID" value="NZ_RAPK01000008.1"/>
</dbReference>
<feature type="coiled-coil region" evidence="1">
    <location>
        <begin position="257"/>
        <end position="284"/>
    </location>
</feature>
<evidence type="ECO:0000313" key="5">
    <source>
        <dbReference type="EMBL" id="RKD73448.1"/>
    </source>
</evidence>
<organism evidence="5 6">
    <name type="scientific">Sinobaca qinghaiensis</name>
    <dbReference type="NCBI Taxonomy" id="342944"/>
    <lineage>
        <taxon>Bacteria</taxon>
        <taxon>Bacillati</taxon>
        <taxon>Bacillota</taxon>
        <taxon>Bacilli</taxon>
        <taxon>Bacillales</taxon>
        <taxon>Sporolactobacillaceae</taxon>
        <taxon>Sinobaca</taxon>
    </lineage>
</organism>
<dbReference type="Pfam" id="PF13250">
    <property type="entry name" value="SNIPE"/>
    <property type="match status" value="1"/>
</dbReference>
<sequence>MGSYDTLLTNFTEDIKRENERLVASCYGGCRSELSGPQEFSGAFIITNERAVFLNKKYKPEEFITFDYKEIKNIRLLEERKVGFEAGAYSITLRDIKYAKAGDIAAELSNQLQQIQMEEETTAEEKEEFSQQVPFAYVPFTYNDKWWYSTWFITVLGILAVPTLFLSGVAAIILANVQKNKRLTITHHYQEMNEELNKRFQEKIFQMENEFADKKKLYERDMAQRAGEAAALDRTIESKNQEMTKLWDQQNSFGDQLESLQVSKRHLEEEHEQLGMKVMELAETASIAEGYRKLKEEVNLQDVHAFERAFDFKEADEYRTLYHSWKQQQRDMIVEDRAVMVHEGAFAGAEEEDEIPASHINMKKMMLRAFNEECELTITTLVKGQFETATNRIHKAFDQINMLALPFGMELSMDYLDAKIAELNICYEMLEATGEKDILLKEKAK</sequence>
<keyword evidence="2" id="KW-1133">Transmembrane helix</keyword>
<proteinExistence type="predicted"/>
<evidence type="ECO:0000256" key="2">
    <source>
        <dbReference type="SAM" id="Phobius"/>
    </source>
</evidence>
<feature type="domain" description="SNIPE associated" evidence="3">
    <location>
        <begin position="315"/>
        <end position="432"/>
    </location>
</feature>
<gene>
    <name evidence="5" type="ORF">ATL39_1742</name>
</gene>
<keyword evidence="1" id="KW-0175">Coiled coil</keyword>
<evidence type="ECO:0000259" key="4">
    <source>
        <dbReference type="Pfam" id="PF14470"/>
    </source>
</evidence>
<evidence type="ECO:0000313" key="6">
    <source>
        <dbReference type="Proteomes" id="UP000285120"/>
    </source>
</evidence>
<feature type="transmembrane region" description="Helical" evidence="2">
    <location>
        <begin position="146"/>
        <end position="175"/>
    </location>
</feature>
<dbReference type="Proteomes" id="UP000285120">
    <property type="component" value="Unassembled WGS sequence"/>
</dbReference>
<evidence type="ECO:0000259" key="3">
    <source>
        <dbReference type="Pfam" id="PF13250"/>
    </source>
</evidence>
<feature type="domain" description="YokE-like PH" evidence="4">
    <location>
        <begin position="18"/>
        <end position="77"/>
    </location>
</feature>
<comment type="caution">
    <text evidence="5">The sequence shown here is derived from an EMBL/GenBank/DDBJ whole genome shotgun (WGS) entry which is preliminary data.</text>
</comment>
<feature type="coiled-coil region" evidence="1">
    <location>
        <begin position="98"/>
        <end position="132"/>
    </location>
</feature>
<name>A0A419V4J9_9BACL</name>
<dbReference type="AlphaFoldDB" id="A0A419V4J9"/>
<dbReference type="InterPro" id="IPR039519">
    <property type="entry name" value="YokE-like_PH"/>
</dbReference>
<reference evidence="5 6" key="1">
    <citation type="submission" date="2018-09" db="EMBL/GenBank/DDBJ databases">
        <title>Genomic Encyclopedia of Archaeal and Bacterial Type Strains, Phase II (KMG-II): from individual species to whole genera.</title>
        <authorList>
            <person name="Goeker M."/>
        </authorList>
    </citation>
    <scope>NUCLEOTIDE SEQUENCE [LARGE SCALE GENOMIC DNA]</scope>
    <source>
        <strain evidence="5 6">DSM 17008</strain>
    </source>
</reference>
<keyword evidence="2" id="KW-0812">Transmembrane</keyword>
<dbReference type="InterPro" id="IPR025280">
    <property type="entry name" value="SNIPE"/>
</dbReference>
<accession>A0A419V4J9</accession>
<dbReference type="OrthoDB" id="9811665at2"/>
<protein>
    <submittedName>
        <fullName evidence="5">PH (Pleckstrin Homology) domain-containing protein</fullName>
    </submittedName>
</protein>
<dbReference type="EMBL" id="RAPK01000008">
    <property type="protein sequence ID" value="RKD73448.1"/>
    <property type="molecule type" value="Genomic_DNA"/>
</dbReference>
<dbReference type="Pfam" id="PF14470">
    <property type="entry name" value="bPH_3"/>
    <property type="match status" value="1"/>
</dbReference>